<dbReference type="Proteomes" id="UP000777438">
    <property type="component" value="Unassembled WGS sequence"/>
</dbReference>
<organism evidence="1 2">
    <name type="scientific">Thelonectria olida</name>
    <dbReference type="NCBI Taxonomy" id="1576542"/>
    <lineage>
        <taxon>Eukaryota</taxon>
        <taxon>Fungi</taxon>
        <taxon>Dikarya</taxon>
        <taxon>Ascomycota</taxon>
        <taxon>Pezizomycotina</taxon>
        <taxon>Sordariomycetes</taxon>
        <taxon>Hypocreomycetidae</taxon>
        <taxon>Hypocreales</taxon>
        <taxon>Nectriaceae</taxon>
        <taxon>Thelonectria</taxon>
    </lineage>
</organism>
<comment type="caution">
    <text evidence="1">The sequence shown here is derived from an EMBL/GenBank/DDBJ whole genome shotgun (WGS) entry which is preliminary data.</text>
</comment>
<name>A0A9P9AV80_9HYPO</name>
<accession>A0A9P9AV80</accession>
<gene>
    <name evidence="1" type="ORF">B0T10DRAFT_589431</name>
</gene>
<dbReference type="AlphaFoldDB" id="A0A9P9AV80"/>
<reference evidence="1 2" key="1">
    <citation type="journal article" date="2021" name="Nat. Commun.">
        <title>Genetic determinants of endophytism in the Arabidopsis root mycobiome.</title>
        <authorList>
            <person name="Mesny F."/>
            <person name="Miyauchi S."/>
            <person name="Thiergart T."/>
            <person name="Pickel B."/>
            <person name="Atanasova L."/>
            <person name="Karlsson M."/>
            <person name="Huettel B."/>
            <person name="Barry K.W."/>
            <person name="Haridas S."/>
            <person name="Chen C."/>
            <person name="Bauer D."/>
            <person name="Andreopoulos W."/>
            <person name="Pangilinan J."/>
            <person name="LaButti K."/>
            <person name="Riley R."/>
            <person name="Lipzen A."/>
            <person name="Clum A."/>
            <person name="Drula E."/>
            <person name="Henrissat B."/>
            <person name="Kohler A."/>
            <person name="Grigoriev I.V."/>
            <person name="Martin F.M."/>
            <person name="Hacquard S."/>
        </authorList>
    </citation>
    <scope>NUCLEOTIDE SEQUENCE [LARGE SCALE GENOMIC DNA]</scope>
    <source>
        <strain evidence="1 2">MPI-CAGE-CH-0241</strain>
    </source>
</reference>
<dbReference type="EMBL" id="JAGPYM010000005">
    <property type="protein sequence ID" value="KAH6894079.1"/>
    <property type="molecule type" value="Genomic_DNA"/>
</dbReference>
<proteinExistence type="predicted"/>
<protein>
    <submittedName>
        <fullName evidence="1">Uncharacterized protein</fullName>
    </submittedName>
</protein>
<evidence type="ECO:0000313" key="1">
    <source>
        <dbReference type="EMBL" id="KAH6894079.1"/>
    </source>
</evidence>
<evidence type="ECO:0000313" key="2">
    <source>
        <dbReference type="Proteomes" id="UP000777438"/>
    </source>
</evidence>
<keyword evidence="2" id="KW-1185">Reference proteome</keyword>
<sequence>MMDEIDNSPSRSLTPHWAAAKPAPGPGFQFCQSRDGPWLRFFSPFARSPREPMWRSGGGLEGNGDGCSTFPEQRRASRSLDSVALAYCKLTTQLTSSSSPTRLPPGFSGDYRAVEHPSSCALAHLGRISAQTCRSALFPSLHWAIDRKSHRSDGSLKRRALISVLFLFPRLPTSRRSLGTSVTGVGGRESFSIYTGSQLSNVCRHCAACTAVLASSYYVVEPTVVSNLVSSFAGVIEPGPAAARCRKAKATPLGCRFLAEQGM</sequence>